<feature type="transmembrane region" description="Helical" evidence="2">
    <location>
        <begin position="196"/>
        <end position="214"/>
    </location>
</feature>
<protein>
    <recommendedName>
        <fullName evidence="7">DUF2142 domain-containing protein</fullName>
    </recommendedName>
</protein>
<reference evidence="3 5" key="1">
    <citation type="submission" date="2023-07" db="EMBL/GenBank/DDBJ databases">
        <title>Sorghum-associated microbial communities from plants grown in Nebraska, USA.</title>
        <authorList>
            <person name="Schachtman D."/>
        </authorList>
    </citation>
    <scope>NUCLEOTIDE SEQUENCE</scope>
    <source>
        <strain evidence="3">DS1006</strain>
        <strain evidence="4 5">DS1016</strain>
    </source>
</reference>
<evidence type="ECO:0000256" key="2">
    <source>
        <dbReference type="SAM" id="Phobius"/>
    </source>
</evidence>
<dbReference type="AlphaFoldDB" id="A0AAW8DGM8"/>
<dbReference type="EMBL" id="JAUSRG010000004">
    <property type="protein sequence ID" value="MDP9905082.1"/>
    <property type="molecule type" value="Genomic_DNA"/>
</dbReference>
<proteinExistence type="predicted"/>
<feature type="transmembrane region" description="Helical" evidence="2">
    <location>
        <begin position="372"/>
        <end position="391"/>
    </location>
</feature>
<evidence type="ECO:0000313" key="5">
    <source>
        <dbReference type="Proteomes" id="UP001230951"/>
    </source>
</evidence>
<keyword evidence="2" id="KW-1133">Transmembrane helix</keyword>
<comment type="caution">
    <text evidence="3">The sequence shown here is derived from an EMBL/GenBank/DDBJ whole genome shotgun (WGS) entry which is preliminary data.</text>
</comment>
<name>A0AAW8DGM8_9MICC</name>
<feature type="transmembrane region" description="Helical" evidence="2">
    <location>
        <begin position="295"/>
        <end position="316"/>
    </location>
</feature>
<keyword evidence="5" id="KW-1185">Reference proteome</keyword>
<feature type="region of interest" description="Disordered" evidence="1">
    <location>
        <begin position="1"/>
        <end position="31"/>
    </location>
</feature>
<evidence type="ECO:0000313" key="6">
    <source>
        <dbReference type="Proteomes" id="UP001242995"/>
    </source>
</evidence>
<evidence type="ECO:0000256" key="1">
    <source>
        <dbReference type="SAM" id="MobiDB-lite"/>
    </source>
</evidence>
<dbReference type="RefSeq" id="WP_306961017.1">
    <property type="nucleotide sequence ID" value="NZ_JAUSRG010000004.1"/>
</dbReference>
<dbReference type="EMBL" id="JAUSTF010000005">
    <property type="protein sequence ID" value="MDQ0181278.1"/>
    <property type="molecule type" value="Genomic_DNA"/>
</dbReference>
<dbReference type="InterPro" id="IPR018674">
    <property type="entry name" value="DUF2142_membrane"/>
</dbReference>
<keyword evidence="2" id="KW-0472">Membrane</keyword>
<feature type="transmembrane region" description="Helical" evidence="2">
    <location>
        <begin position="220"/>
        <end position="237"/>
    </location>
</feature>
<dbReference type="Pfam" id="PF09913">
    <property type="entry name" value="DUF2142"/>
    <property type="match status" value="1"/>
</dbReference>
<evidence type="ECO:0000313" key="3">
    <source>
        <dbReference type="EMBL" id="MDP9905082.1"/>
    </source>
</evidence>
<dbReference type="Proteomes" id="UP001242995">
    <property type="component" value="Unassembled WGS sequence"/>
</dbReference>
<evidence type="ECO:0008006" key="7">
    <source>
        <dbReference type="Google" id="ProtNLM"/>
    </source>
</evidence>
<evidence type="ECO:0000313" key="4">
    <source>
        <dbReference type="EMBL" id="MDQ0181278.1"/>
    </source>
</evidence>
<feature type="transmembrane region" description="Helical" evidence="2">
    <location>
        <begin position="430"/>
        <end position="448"/>
    </location>
</feature>
<organism evidence="3 6">
    <name type="scientific">Arthrobacter bambusae</name>
    <dbReference type="NCBI Taxonomy" id="1338426"/>
    <lineage>
        <taxon>Bacteria</taxon>
        <taxon>Bacillati</taxon>
        <taxon>Actinomycetota</taxon>
        <taxon>Actinomycetes</taxon>
        <taxon>Micrococcales</taxon>
        <taxon>Micrococcaceae</taxon>
        <taxon>Arthrobacter</taxon>
    </lineage>
</organism>
<keyword evidence="2" id="KW-0812">Transmembrane</keyword>
<sequence>MIDQPAAQGPARPDVRQESLPRAGGLRSRTRNVSPATKAGFGFFIRVFALLSALITLWILATPLMAYPDEPAHTIKAAAVARGQFFPGPGESYGNGIHVQVPSYIANVDSQRCFAFLKEMPAGCAPAIPVGDTYTTIGVTSAGLYNPFYYWFVGLPSLFMSGAPAIFAMRIVSGLMSAAFYAAGFTALSRLRHPKWPMVAAAVATTPMVFFLATGINPNSLEVAASMAAFCGLVSVLENSRQLHLARPGILAVGVSAATLANTRNVSLLWLLCGAIVACLFFRGADIVAIFRNRLLLIVAGLSAIGVALGVIWNFIMLTAPPSAGEAPAGISNAVEGLRPSNAFATMLDRSFDFVNQYIGVAGWLDAPVPQAVLMFWNMLLIALLLLVFLMRPARLQLGFWAAIGMLAVVPALVQAALVTSSGFIWQGRYSLPLFAIAVISAGLALRFRKFHANLISRRVAKILLWATCAAHVYGFVYILRRYVVGIPDFANWLVMFTKPDWQPPLSWEVLTLLFAVALVVAAAQLYRFLYPGLPFFPVPVIRALRWAARRPATAAVGNQASKEPAERQRVE</sequence>
<feature type="transmembrane region" description="Helical" evidence="2">
    <location>
        <begin position="158"/>
        <end position="184"/>
    </location>
</feature>
<accession>A0AAW8DGM8</accession>
<dbReference type="Proteomes" id="UP001230951">
    <property type="component" value="Unassembled WGS sequence"/>
</dbReference>
<feature type="transmembrane region" description="Helical" evidence="2">
    <location>
        <begin position="460"/>
        <end position="480"/>
    </location>
</feature>
<feature type="transmembrane region" description="Helical" evidence="2">
    <location>
        <begin position="39"/>
        <end position="61"/>
    </location>
</feature>
<feature type="transmembrane region" description="Helical" evidence="2">
    <location>
        <begin position="398"/>
        <end position="418"/>
    </location>
</feature>
<feature type="transmembrane region" description="Helical" evidence="2">
    <location>
        <begin position="267"/>
        <end position="283"/>
    </location>
</feature>
<gene>
    <name evidence="3" type="ORF">J2S90_002041</name>
    <name evidence="4" type="ORF">J2S93_002709</name>
</gene>
<feature type="transmembrane region" description="Helical" evidence="2">
    <location>
        <begin position="506"/>
        <end position="527"/>
    </location>
</feature>